<dbReference type="PANTHER" id="PTHR30562:SF1">
    <property type="entry name" value="UVRABC SYSTEM PROTEIN C"/>
    <property type="match status" value="1"/>
</dbReference>
<dbReference type="GO" id="GO:0009380">
    <property type="term" value="C:excinuclease repair complex"/>
    <property type="evidence" value="ECO:0007669"/>
    <property type="project" value="TreeGrafter"/>
</dbReference>
<dbReference type="PANTHER" id="PTHR30562">
    <property type="entry name" value="UVRC/OXIDOREDUCTASE"/>
    <property type="match status" value="1"/>
</dbReference>
<proteinExistence type="predicted"/>
<dbReference type="InterPro" id="IPR001162">
    <property type="entry name" value="UvrC_RNase_H_dom"/>
</dbReference>
<keyword evidence="2" id="KW-0227">DNA damage</keyword>
<evidence type="ECO:0000259" key="7">
    <source>
        <dbReference type="PROSITE" id="PS50164"/>
    </source>
</evidence>
<keyword evidence="4" id="KW-0267">Excision nuclease</keyword>
<dbReference type="Gene3D" id="3.40.1440.10">
    <property type="entry name" value="GIY-YIG endonuclease"/>
    <property type="match status" value="1"/>
</dbReference>
<evidence type="ECO:0000256" key="5">
    <source>
        <dbReference type="ARBA" id="ARBA00023204"/>
    </source>
</evidence>
<dbReference type="SUPFAM" id="SSF46600">
    <property type="entry name" value="C-terminal UvrC-binding domain of UvrB"/>
    <property type="match status" value="1"/>
</dbReference>
<dbReference type="GO" id="GO:0006289">
    <property type="term" value="P:nucleotide-excision repair"/>
    <property type="evidence" value="ECO:0007669"/>
    <property type="project" value="InterPro"/>
</dbReference>
<dbReference type="AlphaFoldDB" id="A0A1F6A6K4"/>
<dbReference type="Pfam" id="PF01541">
    <property type="entry name" value="GIY-YIG"/>
    <property type="match status" value="1"/>
</dbReference>
<evidence type="ECO:0000256" key="3">
    <source>
        <dbReference type="ARBA" id="ARBA00022769"/>
    </source>
</evidence>
<dbReference type="SUPFAM" id="SSF82771">
    <property type="entry name" value="GIY-YIG endonuclease"/>
    <property type="match status" value="1"/>
</dbReference>
<evidence type="ECO:0008006" key="11">
    <source>
        <dbReference type="Google" id="ProtNLM"/>
    </source>
</evidence>
<dbReference type="GO" id="GO:0009381">
    <property type="term" value="F:excinuclease ABC activity"/>
    <property type="evidence" value="ECO:0007669"/>
    <property type="project" value="InterPro"/>
</dbReference>
<dbReference type="Proteomes" id="UP000177092">
    <property type="component" value="Unassembled WGS sequence"/>
</dbReference>
<dbReference type="CDD" id="cd10434">
    <property type="entry name" value="GIY-YIG_UvrC_Cho"/>
    <property type="match status" value="1"/>
</dbReference>
<name>A0A1F6A6K4_9BACT</name>
<dbReference type="InterPro" id="IPR050066">
    <property type="entry name" value="UvrABC_protein_C"/>
</dbReference>
<evidence type="ECO:0000256" key="4">
    <source>
        <dbReference type="ARBA" id="ARBA00022881"/>
    </source>
</evidence>
<dbReference type="PROSITE" id="PS50165">
    <property type="entry name" value="UVRC"/>
    <property type="match status" value="1"/>
</dbReference>
<evidence type="ECO:0000256" key="1">
    <source>
        <dbReference type="ARBA" id="ARBA00022490"/>
    </source>
</evidence>
<feature type="domain" description="UvrC family homology region profile" evidence="8">
    <location>
        <begin position="212"/>
        <end position="368"/>
    </location>
</feature>
<evidence type="ECO:0000259" key="8">
    <source>
        <dbReference type="PROSITE" id="PS50165"/>
    </source>
</evidence>
<dbReference type="FunFam" id="3.40.1440.10:FF:000001">
    <property type="entry name" value="UvrABC system protein C"/>
    <property type="match status" value="1"/>
</dbReference>
<dbReference type="Gene3D" id="4.10.860.10">
    <property type="entry name" value="UVR domain"/>
    <property type="match status" value="1"/>
</dbReference>
<keyword evidence="5" id="KW-0234">DNA repair</keyword>
<keyword evidence="1" id="KW-0963">Cytoplasm</keyword>
<dbReference type="PROSITE" id="PS50151">
    <property type="entry name" value="UVR"/>
    <property type="match status" value="1"/>
</dbReference>
<dbReference type="InterPro" id="IPR035901">
    <property type="entry name" value="GIY-YIG_endonuc_sf"/>
</dbReference>
<protein>
    <recommendedName>
        <fullName evidence="11">Excinuclease ABC subunit C</fullName>
    </recommendedName>
</protein>
<dbReference type="InterPro" id="IPR047296">
    <property type="entry name" value="GIY-YIG_UvrC_Cho"/>
</dbReference>
<evidence type="ECO:0000313" key="10">
    <source>
        <dbReference type="Proteomes" id="UP000177092"/>
    </source>
</evidence>
<feature type="domain" description="GIY-YIG" evidence="7">
    <location>
        <begin position="13"/>
        <end position="92"/>
    </location>
</feature>
<dbReference type="InterPro" id="IPR036876">
    <property type="entry name" value="UVR_dom_sf"/>
</dbReference>
<sequence length="439" mass="51225">MLKTLENIKKLPRTPGIYKFSDSTGKIIYIGKAINLRNRVLSYLRPNNQLDAKTRAMVKKARYVNFIKVFSDFEALVLESVLIRKYLPGYNIIWRDDKHYIYIKITGDKFPGVLLARHENNDRSLYFGPFPSKAVATDILGIIRKIFPFCNQNPTAKRACFYTHLGLCNPCPAIVRKTSGEEYRIYRSQYLENIRNIKDLLKAKSARLIKKLSDEMMEFSNQQKFERAIIMRERIEKLEYLNFKRFSALSYIENPYLSQKTHQKELTQLSEILRIYFPGLQVVKRIECYDISNISGTSSAGSMVTFVAGEPDKNYYRRFHIKRLNTPNDFAMLEEVMERRLKHKNWPLPDLFVLDGGKPQLQKIISVFKKNNISVPLIGLAKIEEELVIPSGDNNFIKIKLPKGSPALNLMKRIRDEAHRFAHKYHELIRMKNLTNLFA</sequence>
<evidence type="ECO:0000256" key="2">
    <source>
        <dbReference type="ARBA" id="ARBA00022763"/>
    </source>
</evidence>
<reference evidence="9 10" key="1">
    <citation type="journal article" date="2016" name="Nat. Commun.">
        <title>Thousands of microbial genomes shed light on interconnected biogeochemical processes in an aquifer system.</title>
        <authorList>
            <person name="Anantharaman K."/>
            <person name="Brown C.T."/>
            <person name="Hug L.A."/>
            <person name="Sharon I."/>
            <person name="Castelle C.J."/>
            <person name="Probst A.J."/>
            <person name="Thomas B.C."/>
            <person name="Singh A."/>
            <person name="Wilkins M.J."/>
            <person name="Karaoz U."/>
            <person name="Brodie E.L."/>
            <person name="Williams K.H."/>
            <person name="Hubbard S.S."/>
            <person name="Banfield J.F."/>
        </authorList>
    </citation>
    <scope>NUCLEOTIDE SEQUENCE [LARGE SCALE GENOMIC DNA]</scope>
</reference>
<evidence type="ECO:0000313" key="9">
    <source>
        <dbReference type="EMBL" id="OGG20082.1"/>
    </source>
</evidence>
<dbReference type="InterPro" id="IPR038476">
    <property type="entry name" value="UvrC_RNase_H_dom_sf"/>
</dbReference>
<dbReference type="PROSITE" id="PS50164">
    <property type="entry name" value="GIY_YIG"/>
    <property type="match status" value="1"/>
</dbReference>
<comment type="caution">
    <text evidence="9">The sequence shown here is derived from an EMBL/GenBank/DDBJ whole genome shotgun (WGS) entry which is preliminary data.</text>
</comment>
<dbReference type="EMBL" id="MFJN01000057">
    <property type="protein sequence ID" value="OGG20082.1"/>
    <property type="molecule type" value="Genomic_DNA"/>
</dbReference>
<dbReference type="InterPro" id="IPR001943">
    <property type="entry name" value="UVR_dom"/>
</dbReference>
<keyword evidence="3" id="KW-0228">DNA excision</keyword>
<feature type="domain" description="UVR" evidence="6">
    <location>
        <begin position="206"/>
        <end position="241"/>
    </location>
</feature>
<dbReference type="Pfam" id="PF08459">
    <property type="entry name" value="UvrC_RNaseH_dom"/>
    <property type="match status" value="1"/>
</dbReference>
<dbReference type="Gene3D" id="3.30.420.340">
    <property type="entry name" value="UvrC, RNAse H endonuclease domain"/>
    <property type="match status" value="1"/>
</dbReference>
<organism evidence="9 10">
    <name type="scientific">Candidatus Gottesmanbacteria bacterium RIFCSPHIGHO2_02_FULL_40_13</name>
    <dbReference type="NCBI Taxonomy" id="1798384"/>
    <lineage>
        <taxon>Bacteria</taxon>
        <taxon>Candidatus Gottesmaniibacteriota</taxon>
    </lineage>
</organism>
<evidence type="ECO:0000259" key="6">
    <source>
        <dbReference type="PROSITE" id="PS50151"/>
    </source>
</evidence>
<dbReference type="InterPro" id="IPR000305">
    <property type="entry name" value="GIY-YIG_endonuc"/>
</dbReference>
<accession>A0A1F6A6K4</accession>
<dbReference type="SMART" id="SM00465">
    <property type="entry name" value="GIYc"/>
    <property type="match status" value="1"/>
</dbReference>
<gene>
    <name evidence="9" type="ORF">A3D03_03565</name>
</gene>
<dbReference type="STRING" id="1798384.A3D03_03565"/>